<comment type="caution">
    <text evidence="3">The sequence shown here is derived from an EMBL/GenBank/DDBJ whole genome shotgun (WGS) entry which is preliminary data.</text>
</comment>
<reference evidence="3 4" key="1">
    <citation type="submission" date="2019-10" db="EMBL/GenBank/DDBJ databases">
        <title>Actinomadura rubteroloni sp. nov. and Actinomadura macrotermitis sp. nov., isolated from the gut of fungus growing-termite Macrotermes natalensis.</title>
        <authorList>
            <person name="Benndorf R."/>
            <person name="Martin K."/>
            <person name="Kuefner M."/>
            <person name="De Beer W."/>
            <person name="Kaster A.-K."/>
            <person name="Vollmers J."/>
            <person name="Poulsen M."/>
            <person name="Beemelmanns C."/>
        </authorList>
    </citation>
    <scope>NUCLEOTIDE SEQUENCE [LARGE SCALE GENOMIC DNA]</scope>
    <source>
        <strain evidence="3 4">RB68</strain>
    </source>
</reference>
<organism evidence="3 4">
    <name type="scientific">Actinomadura macrotermitis</name>
    <dbReference type="NCBI Taxonomy" id="2585200"/>
    <lineage>
        <taxon>Bacteria</taxon>
        <taxon>Bacillati</taxon>
        <taxon>Actinomycetota</taxon>
        <taxon>Actinomycetes</taxon>
        <taxon>Streptosporangiales</taxon>
        <taxon>Thermomonosporaceae</taxon>
        <taxon>Actinomadura</taxon>
    </lineage>
</organism>
<keyword evidence="2" id="KW-0812">Transmembrane</keyword>
<evidence type="ECO:0000313" key="4">
    <source>
        <dbReference type="Proteomes" id="UP000487268"/>
    </source>
</evidence>
<dbReference type="Proteomes" id="UP000487268">
    <property type="component" value="Unassembled WGS sequence"/>
</dbReference>
<name>A0A7K0BT00_9ACTN</name>
<evidence type="ECO:0008006" key="5">
    <source>
        <dbReference type="Google" id="ProtNLM"/>
    </source>
</evidence>
<evidence type="ECO:0000313" key="3">
    <source>
        <dbReference type="EMBL" id="MQY04325.1"/>
    </source>
</evidence>
<sequence>MVWDSGPPERRGSGHARQRQPKRYAAMAQDERFRLLRMRFRRLALTVVATFMGWYLLYVLLSAFARGLMAQPVIGNINVALLLGVLQFASTFLLAWCYTAYARRVLDPLAQVLRAEADQAPGVPFARRAPHDADGGPRLRPGFGALPGHVPGAAPEPHAGPRGVEQHGIEQHDTEQRGREGWAGPVRPDPGWLR</sequence>
<dbReference type="PANTHER" id="PTHR38441:SF1">
    <property type="entry name" value="MEMBRANE PROTEIN"/>
    <property type="match status" value="1"/>
</dbReference>
<evidence type="ECO:0000256" key="2">
    <source>
        <dbReference type="SAM" id="Phobius"/>
    </source>
</evidence>
<keyword evidence="2" id="KW-0472">Membrane</keyword>
<keyword evidence="4" id="KW-1185">Reference proteome</keyword>
<evidence type="ECO:0000256" key="1">
    <source>
        <dbReference type="SAM" id="MobiDB-lite"/>
    </source>
</evidence>
<dbReference type="EMBL" id="WEGH01000002">
    <property type="protein sequence ID" value="MQY04325.1"/>
    <property type="molecule type" value="Genomic_DNA"/>
</dbReference>
<dbReference type="Pfam" id="PF04341">
    <property type="entry name" value="DUF485"/>
    <property type="match status" value="1"/>
</dbReference>
<protein>
    <recommendedName>
        <fullName evidence="5">DUF485 domain-containing protein</fullName>
    </recommendedName>
</protein>
<feature type="region of interest" description="Disordered" evidence="1">
    <location>
        <begin position="124"/>
        <end position="194"/>
    </location>
</feature>
<feature type="compositionally biased region" description="Basic and acidic residues" evidence="1">
    <location>
        <begin position="164"/>
        <end position="180"/>
    </location>
</feature>
<dbReference type="InterPro" id="IPR007436">
    <property type="entry name" value="DUF485"/>
</dbReference>
<feature type="transmembrane region" description="Helical" evidence="2">
    <location>
        <begin position="43"/>
        <end position="65"/>
    </location>
</feature>
<feature type="region of interest" description="Disordered" evidence="1">
    <location>
        <begin position="1"/>
        <end position="21"/>
    </location>
</feature>
<proteinExistence type="predicted"/>
<dbReference type="AlphaFoldDB" id="A0A7K0BT00"/>
<dbReference type="PANTHER" id="PTHR38441">
    <property type="entry name" value="INTEGRAL MEMBRANE PROTEIN-RELATED"/>
    <property type="match status" value="1"/>
</dbReference>
<keyword evidence="2" id="KW-1133">Transmembrane helix</keyword>
<gene>
    <name evidence="3" type="ORF">ACRB68_23770</name>
</gene>
<feature type="transmembrane region" description="Helical" evidence="2">
    <location>
        <begin position="77"/>
        <end position="101"/>
    </location>
</feature>
<accession>A0A7K0BT00</accession>